<dbReference type="InterPro" id="IPR039374">
    <property type="entry name" value="SIP_fam"/>
</dbReference>
<dbReference type="Pfam" id="PF04954">
    <property type="entry name" value="SIP"/>
    <property type="match status" value="1"/>
</dbReference>
<reference evidence="3" key="1">
    <citation type="journal article" date="2019" name="Int. J. Syst. Evol. Microbiol.">
        <title>The Global Catalogue of Microorganisms (GCM) 10K type strain sequencing project: providing services to taxonomists for standard genome sequencing and annotation.</title>
        <authorList>
            <consortium name="The Broad Institute Genomics Platform"/>
            <consortium name="The Broad Institute Genome Sequencing Center for Infectious Disease"/>
            <person name="Wu L."/>
            <person name="Ma J."/>
        </authorList>
    </citation>
    <scope>NUCLEOTIDE SEQUENCE [LARGE SCALE GENOMIC DNA]</scope>
    <source>
        <strain evidence="3">CCUG 53252</strain>
    </source>
</reference>
<evidence type="ECO:0000313" key="3">
    <source>
        <dbReference type="Proteomes" id="UP001595751"/>
    </source>
</evidence>
<accession>A0ABV7ZM30</accession>
<evidence type="ECO:0000313" key="2">
    <source>
        <dbReference type="EMBL" id="MFC3848552.1"/>
    </source>
</evidence>
<dbReference type="EMBL" id="JBHRZN010000001">
    <property type="protein sequence ID" value="MFC3848552.1"/>
    <property type="molecule type" value="Genomic_DNA"/>
</dbReference>
<dbReference type="InterPro" id="IPR017938">
    <property type="entry name" value="Riboflavin_synthase-like_b-brl"/>
</dbReference>
<dbReference type="CDD" id="cd06193">
    <property type="entry name" value="siderophore_interacting"/>
    <property type="match status" value="1"/>
</dbReference>
<feature type="domain" description="FAD-binding FR-type" evidence="1">
    <location>
        <begin position="3"/>
        <end position="119"/>
    </location>
</feature>
<dbReference type="PROSITE" id="PS51384">
    <property type="entry name" value="FAD_FR"/>
    <property type="match status" value="1"/>
</dbReference>
<comment type="caution">
    <text evidence="2">The sequence shown here is derived from an EMBL/GenBank/DDBJ whole genome shotgun (WGS) entry which is preliminary data.</text>
</comment>
<dbReference type="InterPro" id="IPR039261">
    <property type="entry name" value="FNR_nucleotide-bd"/>
</dbReference>
<dbReference type="InterPro" id="IPR007037">
    <property type="entry name" value="SIP_rossman_dom"/>
</dbReference>
<dbReference type="SUPFAM" id="SSF63380">
    <property type="entry name" value="Riboflavin synthase domain-like"/>
    <property type="match status" value="1"/>
</dbReference>
<name>A0ABV7ZM30_9CORY</name>
<dbReference type="InterPro" id="IPR017927">
    <property type="entry name" value="FAD-bd_FR_type"/>
</dbReference>
<dbReference type="PANTHER" id="PTHR30157:SF0">
    <property type="entry name" value="NADPH-DEPENDENT FERRIC-CHELATE REDUCTASE"/>
    <property type="match status" value="1"/>
</dbReference>
<evidence type="ECO:0000259" key="1">
    <source>
        <dbReference type="PROSITE" id="PS51384"/>
    </source>
</evidence>
<dbReference type="Pfam" id="PF08021">
    <property type="entry name" value="FAD_binding_9"/>
    <property type="match status" value="1"/>
</dbReference>
<organism evidence="2 3">
    <name type="scientific">Corynebacterium hansenii</name>
    <dbReference type="NCBI Taxonomy" id="394964"/>
    <lineage>
        <taxon>Bacteria</taxon>
        <taxon>Bacillati</taxon>
        <taxon>Actinomycetota</taxon>
        <taxon>Actinomycetes</taxon>
        <taxon>Mycobacteriales</taxon>
        <taxon>Corynebacteriaceae</taxon>
        <taxon>Corynebacterium</taxon>
    </lineage>
</organism>
<dbReference type="Gene3D" id="2.40.30.10">
    <property type="entry name" value="Translation factors"/>
    <property type="match status" value="1"/>
</dbReference>
<proteinExistence type="predicted"/>
<dbReference type="PANTHER" id="PTHR30157">
    <property type="entry name" value="FERRIC REDUCTASE, NADPH-DEPENDENT"/>
    <property type="match status" value="1"/>
</dbReference>
<sequence length="268" mass="28022">MARIISTFTVTASDRISPTMQRVTFDVSDIAPFAENPHTDAYVKLLFDTADAATPAPDAAPTMRTYTVHSIDAEAGTLAIDFALHGDGDTPGIASAWAVDARPGDIIDARGPGGAYSPDPAAAHHLICGDATAIPAIAAAVRELPADASADVVVEAPDYADVDLIPNHPGASITHVTPAHGTDAAPGDALVEMTTAIVGKLASRPTHDPAGIQVFVHGEAHAVMKRIRPMLKDAGIPVRGASISGYWRVGRTEEGFRTWKKENRPADD</sequence>
<keyword evidence="3" id="KW-1185">Reference proteome</keyword>
<dbReference type="InterPro" id="IPR013113">
    <property type="entry name" value="SIP_FAD-bd"/>
</dbReference>
<dbReference type="Gene3D" id="3.40.50.80">
    <property type="entry name" value="Nucleotide-binding domain of ferredoxin-NADP reductase (FNR) module"/>
    <property type="match status" value="1"/>
</dbReference>
<dbReference type="RefSeq" id="WP_290292462.1">
    <property type="nucleotide sequence ID" value="NZ_CP047211.1"/>
</dbReference>
<protein>
    <submittedName>
        <fullName evidence="2">Siderophore-interacting protein</fullName>
    </submittedName>
</protein>
<dbReference type="Proteomes" id="UP001595751">
    <property type="component" value="Unassembled WGS sequence"/>
</dbReference>
<gene>
    <name evidence="2" type="ORF">ACFORJ_00005</name>
</gene>